<feature type="compositionally biased region" description="Basic residues" evidence="1">
    <location>
        <begin position="47"/>
        <end position="62"/>
    </location>
</feature>
<evidence type="ECO:0000313" key="3">
    <source>
        <dbReference type="Proteomes" id="UP000299102"/>
    </source>
</evidence>
<protein>
    <submittedName>
        <fullName evidence="2">Uncharacterized protein</fullName>
    </submittedName>
</protein>
<name>A0A4C1UUY5_EUMVA</name>
<organism evidence="2 3">
    <name type="scientific">Eumeta variegata</name>
    <name type="common">Bagworm moth</name>
    <name type="synonym">Eumeta japonica</name>
    <dbReference type="NCBI Taxonomy" id="151549"/>
    <lineage>
        <taxon>Eukaryota</taxon>
        <taxon>Metazoa</taxon>
        <taxon>Ecdysozoa</taxon>
        <taxon>Arthropoda</taxon>
        <taxon>Hexapoda</taxon>
        <taxon>Insecta</taxon>
        <taxon>Pterygota</taxon>
        <taxon>Neoptera</taxon>
        <taxon>Endopterygota</taxon>
        <taxon>Lepidoptera</taxon>
        <taxon>Glossata</taxon>
        <taxon>Ditrysia</taxon>
        <taxon>Tineoidea</taxon>
        <taxon>Psychidae</taxon>
        <taxon>Oiketicinae</taxon>
        <taxon>Eumeta</taxon>
    </lineage>
</organism>
<dbReference type="Proteomes" id="UP000299102">
    <property type="component" value="Unassembled WGS sequence"/>
</dbReference>
<gene>
    <name evidence="2" type="ORF">EVAR_27904_1</name>
</gene>
<feature type="region of interest" description="Disordered" evidence="1">
    <location>
        <begin position="24"/>
        <end position="83"/>
    </location>
</feature>
<keyword evidence="3" id="KW-1185">Reference proteome</keyword>
<dbReference type="EMBL" id="BGZK01000231">
    <property type="protein sequence ID" value="GBP30291.1"/>
    <property type="molecule type" value="Genomic_DNA"/>
</dbReference>
<dbReference type="AlphaFoldDB" id="A0A4C1UUY5"/>
<accession>A0A4C1UUY5</accession>
<proteinExistence type="predicted"/>
<comment type="caution">
    <text evidence="2">The sequence shown here is derived from an EMBL/GenBank/DDBJ whole genome shotgun (WGS) entry which is preliminary data.</text>
</comment>
<feature type="compositionally biased region" description="Basic and acidic residues" evidence="1">
    <location>
        <begin position="33"/>
        <end position="46"/>
    </location>
</feature>
<evidence type="ECO:0000313" key="2">
    <source>
        <dbReference type="EMBL" id="GBP30291.1"/>
    </source>
</evidence>
<sequence length="128" mass="13856">MNNAQSPFPHCEYIARIDFEHSRAPHRRSTLHAARDAARGGRAEGARRRKGAVTRYTARARHWSAPDGRAATRERLRRPAPPAAALASQIQSCGVNDWKMTIERGLAVTSLGAASGRGGGTSRQLGIC</sequence>
<evidence type="ECO:0000256" key="1">
    <source>
        <dbReference type="SAM" id="MobiDB-lite"/>
    </source>
</evidence>
<reference evidence="2 3" key="1">
    <citation type="journal article" date="2019" name="Commun. Biol.">
        <title>The bagworm genome reveals a unique fibroin gene that provides high tensile strength.</title>
        <authorList>
            <person name="Kono N."/>
            <person name="Nakamura H."/>
            <person name="Ohtoshi R."/>
            <person name="Tomita M."/>
            <person name="Numata K."/>
            <person name="Arakawa K."/>
        </authorList>
    </citation>
    <scope>NUCLEOTIDE SEQUENCE [LARGE SCALE GENOMIC DNA]</scope>
</reference>